<gene>
    <name evidence="1" type="ORF">Nepgr_001850</name>
</gene>
<name>A0AAD3P589_NEPGR</name>
<accession>A0AAD3P589</accession>
<dbReference type="Proteomes" id="UP001279734">
    <property type="component" value="Unassembled WGS sequence"/>
</dbReference>
<protein>
    <submittedName>
        <fullName evidence="1">Uncharacterized protein</fullName>
    </submittedName>
</protein>
<dbReference type="EMBL" id="BSYO01000001">
    <property type="protein sequence ID" value="GMH00011.1"/>
    <property type="molecule type" value="Genomic_DNA"/>
</dbReference>
<comment type="caution">
    <text evidence="1">The sequence shown here is derived from an EMBL/GenBank/DDBJ whole genome shotgun (WGS) entry which is preliminary data.</text>
</comment>
<keyword evidence="2" id="KW-1185">Reference proteome</keyword>
<reference evidence="1" key="1">
    <citation type="submission" date="2023-05" db="EMBL/GenBank/DDBJ databases">
        <title>Nepenthes gracilis genome sequencing.</title>
        <authorList>
            <person name="Fukushima K."/>
        </authorList>
    </citation>
    <scope>NUCLEOTIDE SEQUENCE</scope>
    <source>
        <strain evidence="1">SING2019-196</strain>
    </source>
</reference>
<proteinExistence type="predicted"/>
<sequence>MGIHQREMQHIFLSCLKCRNASQISLITAEVGGAIEAAPVEIQLELFDALDDGCQEVIKGEDSEPKGSLLDFFGVPVKANDLLSHLQELQFLAKRISRYQDPISQCQVLKYLKPVN</sequence>
<dbReference type="AlphaFoldDB" id="A0AAD3P589"/>
<organism evidence="1 2">
    <name type="scientific">Nepenthes gracilis</name>
    <name type="common">Slender pitcher plant</name>
    <dbReference type="NCBI Taxonomy" id="150966"/>
    <lineage>
        <taxon>Eukaryota</taxon>
        <taxon>Viridiplantae</taxon>
        <taxon>Streptophyta</taxon>
        <taxon>Embryophyta</taxon>
        <taxon>Tracheophyta</taxon>
        <taxon>Spermatophyta</taxon>
        <taxon>Magnoliopsida</taxon>
        <taxon>eudicotyledons</taxon>
        <taxon>Gunneridae</taxon>
        <taxon>Pentapetalae</taxon>
        <taxon>Caryophyllales</taxon>
        <taxon>Nepenthaceae</taxon>
        <taxon>Nepenthes</taxon>
    </lineage>
</organism>
<evidence type="ECO:0000313" key="2">
    <source>
        <dbReference type="Proteomes" id="UP001279734"/>
    </source>
</evidence>
<evidence type="ECO:0000313" key="1">
    <source>
        <dbReference type="EMBL" id="GMH00011.1"/>
    </source>
</evidence>